<dbReference type="InterPro" id="IPR010994">
    <property type="entry name" value="RuvA_2-like"/>
</dbReference>
<accession>A0ABX2AUA4</accession>
<proteinExistence type="predicted"/>
<keyword evidence="2" id="KW-1185">Reference proteome</keyword>
<comment type="caution">
    <text evidence="1">The sequence shown here is derived from an EMBL/GenBank/DDBJ whole genome shotgun (WGS) entry which is preliminary data.</text>
</comment>
<evidence type="ECO:0000313" key="2">
    <source>
        <dbReference type="Proteomes" id="UP001193734"/>
    </source>
</evidence>
<protein>
    <submittedName>
        <fullName evidence="1">Helix-hairpin-helix domain-containing protein</fullName>
    </submittedName>
</protein>
<evidence type="ECO:0000313" key="1">
    <source>
        <dbReference type="EMBL" id="NPE13950.1"/>
    </source>
</evidence>
<dbReference type="EMBL" id="JABKKE010000008">
    <property type="protein sequence ID" value="NPE13950.1"/>
    <property type="molecule type" value="Genomic_DNA"/>
</dbReference>
<name>A0ABX2AUA4_9BACT</name>
<dbReference type="SUPFAM" id="SSF47781">
    <property type="entry name" value="RuvA domain 2-like"/>
    <property type="match status" value="1"/>
</dbReference>
<gene>
    <name evidence="1" type="ORF">HPS55_06350</name>
</gene>
<reference evidence="1 2" key="1">
    <citation type="submission" date="2020-05" db="EMBL/GenBank/DDBJ databases">
        <title>Distinct polysaccharide utilization as determinants for interspecies competition between intestinal Prevotella spp.</title>
        <authorList>
            <person name="Galvez E.J.C."/>
            <person name="Iljazovic A."/>
            <person name="Strowig T."/>
        </authorList>
    </citation>
    <scope>NUCLEOTIDE SEQUENCE [LARGE SCALE GENOMIC DNA]</scope>
    <source>
        <strain evidence="1 2">PROD</strain>
    </source>
</reference>
<dbReference type="Proteomes" id="UP001193734">
    <property type="component" value="Unassembled WGS sequence"/>
</dbReference>
<sequence>MPAQSGKPTAAPWEELLYGLVSDEEDTDEDLLDEWYDVMSGLADHPLDINTATREELELIPFLNDRQIEDICEYIYRYDSMKTTGELALIESLDRPRRQLLEYIVYAGDNRKETLPSVGNMMKYGRHTLTATAKIPMYKRKGDINGYLGYPYKHWLRYDFGYRDRVRLGIVASQDAGEPMFADKNPAGYDYYSLYMQLRKTGRIESLTLGRYRVAFGMGLVAGTSFNLGKTAVLNGLGRPVNAIRVHSSRSEAGYMQGAAITLRMTKRLTASVFASYRPLDATLNRDGTAATIVYNGYHRTIGEMEKKNNTRATTAGANVRYAANGFHAGATLVYTHLNRRLSPDTEVLYRRHYAKGSDFVNWSTDYGYIHHLFTLQGETAVDRHGALATINTASVYPNDRLRMTLLHRFYSHKYTSLHANSFCDGNKVQNEHGIYAGIGWHPSPQIELSAYTDLAYFAWPKYLVSGKSYSSDNMLTATLSQGGWTLTGRYRLRLRQRDNEDKSALKNRTEHRLRLSIARSLEYGWGCKTQLDLAQTYFKRRDRGLMVTQYANRTFGHGQISMNVSYFNTTGYDSRLYAYDPGMLYTFSSQAYQGHGIHYALMARIAPWHSIRLSAKVAVTDYFDRPTIGSSYQTVYRSSTTDVEIQARIKL</sequence>
<organism evidence="1 2">
    <name type="scientific">Xylanibacter rodentium</name>
    <dbReference type="NCBI Taxonomy" id="2736289"/>
    <lineage>
        <taxon>Bacteria</taxon>
        <taxon>Pseudomonadati</taxon>
        <taxon>Bacteroidota</taxon>
        <taxon>Bacteroidia</taxon>
        <taxon>Bacteroidales</taxon>
        <taxon>Prevotellaceae</taxon>
        <taxon>Xylanibacter</taxon>
    </lineage>
</organism>